<evidence type="ECO:0008006" key="3">
    <source>
        <dbReference type="Google" id="ProtNLM"/>
    </source>
</evidence>
<accession>A0ABN3Q0Q7</accession>
<dbReference type="InterPro" id="IPR025355">
    <property type="entry name" value="DUF4259"/>
</dbReference>
<dbReference type="EMBL" id="BAAATD010000007">
    <property type="protein sequence ID" value="GAA2610821.1"/>
    <property type="molecule type" value="Genomic_DNA"/>
</dbReference>
<sequence>MGTWGAEPFDNDAAADFAGDLDEADEAARGSLVREALEAALTEEGPLHGRTGDVAVAAAAIVAAQCPRGEPVDPVYGPEEPVPPLPVHLRRLAVLALDRVTGPDSDLPGLWGEGDTATEWHTRVRHLRSVLANATNSEPS</sequence>
<comment type="caution">
    <text evidence="1">The sequence shown here is derived from an EMBL/GenBank/DDBJ whole genome shotgun (WGS) entry which is preliminary data.</text>
</comment>
<gene>
    <name evidence="1" type="ORF">GCM10010411_51560</name>
</gene>
<organism evidence="1 2">
    <name type="scientific">Actinomadura fulvescens</name>
    <dbReference type="NCBI Taxonomy" id="46160"/>
    <lineage>
        <taxon>Bacteria</taxon>
        <taxon>Bacillati</taxon>
        <taxon>Actinomycetota</taxon>
        <taxon>Actinomycetes</taxon>
        <taxon>Streptosporangiales</taxon>
        <taxon>Thermomonosporaceae</taxon>
        <taxon>Actinomadura</taxon>
    </lineage>
</organism>
<name>A0ABN3Q0Q7_9ACTN</name>
<evidence type="ECO:0000313" key="2">
    <source>
        <dbReference type="Proteomes" id="UP001501509"/>
    </source>
</evidence>
<keyword evidence="2" id="KW-1185">Reference proteome</keyword>
<dbReference type="Pfam" id="PF14078">
    <property type="entry name" value="DUF4259"/>
    <property type="match status" value="1"/>
</dbReference>
<dbReference type="RefSeq" id="WP_344544856.1">
    <property type="nucleotide sequence ID" value="NZ_BAAATD010000007.1"/>
</dbReference>
<dbReference type="Proteomes" id="UP001501509">
    <property type="component" value="Unassembled WGS sequence"/>
</dbReference>
<reference evidence="1 2" key="1">
    <citation type="journal article" date="2019" name="Int. J. Syst. Evol. Microbiol.">
        <title>The Global Catalogue of Microorganisms (GCM) 10K type strain sequencing project: providing services to taxonomists for standard genome sequencing and annotation.</title>
        <authorList>
            <consortium name="The Broad Institute Genomics Platform"/>
            <consortium name="The Broad Institute Genome Sequencing Center for Infectious Disease"/>
            <person name="Wu L."/>
            <person name="Ma J."/>
        </authorList>
    </citation>
    <scope>NUCLEOTIDE SEQUENCE [LARGE SCALE GENOMIC DNA]</scope>
    <source>
        <strain evidence="1 2">JCM 6833</strain>
    </source>
</reference>
<proteinExistence type="predicted"/>
<protein>
    <recommendedName>
        <fullName evidence="3">DUF4259 domain-containing protein</fullName>
    </recommendedName>
</protein>
<evidence type="ECO:0000313" key="1">
    <source>
        <dbReference type="EMBL" id="GAA2610821.1"/>
    </source>
</evidence>